<dbReference type="Proteomes" id="UP000887566">
    <property type="component" value="Unplaced"/>
</dbReference>
<evidence type="ECO:0000313" key="12">
    <source>
        <dbReference type="Proteomes" id="UP000887566"/>
    </source>
</evidence>
<dbReference type="PANTHER" id="PTHR10856:SF20">
    <property type="entry name" value="CORONIN-7"/>
    <property type="match status" value="1"/>
</dbReference>
<dbReference type="WBParaSite" id="PSAMB.scaffold2790size21283.g19162.t1">
    <property type="protein sequence ID" value="PSAMB.scaffold2790size21283.g19162.t1"/>
    <property type="gene ID" value="PSAMB.scaffold2790size21283.g19162"/>
</dbReference>
<name>A0A914W0U4_9BILA</name>
<evidence type="ECO:0000256" key="1">
    <source>
        <dbReference type="ARBA" id="ARBA00004496"/>
    </source>
</evidence>
<feature type="compositionally biased region" description="Pro residues" evidence="10">
    <location>
        <begin position="422"/>
        <end position="436"/>
    </location>
</feature>
<feature type="repeat" description="WD" evidence="9">
    <location>
        <begin position="76"/>
        <end position="118"/>
    </location>
</feature>
<dbReference type="InterPro" id="IPR015505">
    <property type="entry name" value="Coronin"/>
</dbReference>
<dbReference type="AlphaFoldDB" id="A0A914W0U4"/>
<feature type="compositionally biased region" description="Basic and acidic residues" evidence="10">
    <location>
        <begin position="456"/>
        <end position="470"/>
    </location>
</feature>
<feature type="region of interest" description="Disordered" evidence="10">
    <location>
        <begin position="408"/>
        <end position="508"/>
    </location>
</feature>
<dbReference type="GO" id="GO:0005737">
    <property type="term" value="C:cytoplasm"/>
    <property type="evidence" value="ECO:0007669"/>
    <property type="project" value="UniProtKB-SubCell"/>
</dbReference>
<dbReference type="PANTHER" id="PTHR10856">
    <property type="entry name" value="CORONIN"/>
    <property type="match status" value="1"/>
</dbReference>
<dbReference type="InterPro" id="IPR015943">
    <property type="entry name" value="WD40/YVTN_repeat-like_dom_sf"/>
</dbReference>
<feature type="compositionally biased region" description="Polar residues" evidence="10">
    <location>
        <begin position="485"/>
        <end position="506"/>
    </location>
</feature>
<dbReference type="GO" id="GO:0003779">
    <property type="term" value="F:actin binding"/>
    <property type="evidence" value="ECO:0007669"/>
    <property type="project" value="UniProtKB-KW"/>
</dbReference>
<evidence type="ECO:0000313" key="13">
    <source>
        <dbReference type="WBParaSite" id="PSAMB.scaffold2790size21283.g19162.t1"/>
    </source>
</evidence>
<keyword evidence="5 9" id="KW-0853">WD repeat</keyword>
<dbReference type="SMART" id="SM01166">
    <property type="entry name" value="DUF1899"/>
    <property type="match status" value="1"/>
</dbReference>
<comment type="similarity">
    <text evidence="2">Belongs to the WD repeat coronin family.</text>
</comment>
<organism evidence="12 13">
    <name type="scientific">Plectus sambesii</name>
    <dbReference type="NCBI Taxonomy" id="2011161"/>
    <lineage>
        <taxon>Eukaryota</taxon>
        <taxon>Metazoa</taxon>
        <taxon>Ecdysozoa</taxon>
        <taxon>Nematoda</taxon>
        <taxon>Chromadorea</taxon>
        <taxon>Plectida</taxon>
        <taxon>Plectina</taxon>
        <taxon>Plectoidea</taxon>
        <taxon>Plectidae</taxon>
        <taxon>Plectus</taxon>
    </lineage>
</organism>
<evidence type="ECO:0000256" key="8">
    <source>
        <dbReference type="ARBA" id="ARBA00024838"/>
    </source>
</evidence>
<evidence type="ECO:0000256" key="3">
    <source>
        <dbReference type="ARBA" id="ARBA00013347"/>
    </source>
</evidence>
<evidence type="ECO:0000256" key="6">
    <source>
        <dbReference type="ARBA" id="ARBA00022737"/>
    </source>
</evidence>
<feature type="compositionally biased region" description="Acidic residues" evidence="10">
    <location>
        <begin position="751"/>
        <end position="760"/>
    </location>
</feature>
<keyword evidence="6" id="KW-0677">Repeat</keyword>
<dbReference type="SMART" id="SM00320">
    <property type="entry name" value="WD40"/>
    <property type="match status" value="3"/>
</dbReference>
<dbReference type="SMART" id="SM01167">
    <property type="entry name" value="DUF1900"/>
    <property type="match status" value="2"/>
</dbReference>
<evidence type="ECO:0000259" key="11">
    <source>
        <dbReference type="SMART" id="SM01166"/>
    </source>
</evidence>
<comment type="function">
    <text evidence="8">F-actin regulator involved in anterograde Golgi to endosome transport: upon ubiquitination via 'Lys-33'-linked ubiquitin chains by the BCR(KLHL20) E3 ubiquitin ligase complex, interacts with EPS15 and localizes to the trans-Golgi network, where it promotes actin polymerization, thereby facilitating post-Golgi trafficking. May play a role in the maintenance of the Golgi apparatus morphology.</text>
</comment>
<evidence type="ECO:0000256" key="5">
    <source>
        <dbReference type="ARBA" id="ARBA00022574"/>
    </source>
</evidence>
<feature type="region of interest" description="Disordered" evidence="10">
    <location>
        <begin position="697"/>
        <end position="760"/>
    </location>
</feature>
<dbReference type="SUPFAM" id="SSF50978">
    <property type="entry name" value="WD40 repeat-like"/>
    <property type="match status" value="1"/>
</dbReference>
<evidence type="ECO:0000256" key="2">
    <source>
        <dbReference type="ARBA" id="ARBA00009482"/>
    </source>
</evidence>
<dbReference type="PROSITE" id="PS50082">
    <property type="entry name" value="WD_REPEATS_2"/>
    <property type="match status" value="1"/>
</dbReference>
<reference evidence="13" key="1">
    <citation type="submission" date="2022-11" db="UniProtKB">
        <authorList>
            <consortium name="WormBaseParasite"/>
        </authorList>
    </citation>
    <scope>IDENTIFICATION</scope>
</reference>
<comment type="subcellular location">
    <subcellularLocation>
        <location evidence="1">Cytoplasm</location>
    </subcellularLocation>
</comment>
<sequence>MAWRFKPSKFKNTTPKQPKKEDTIYDIPVGTLSCTNNGIKSSASLLAFHIEGEGGKLGVLPIDARGRRLRQDLSVICAHADVISDFDFLPFNDRILLTCSRDEKLKLWRFDDENANLASTLGEPFQAIDLGADRFLECFATHPTTDDIIAVGSGSGAIVVDLHRCQPAMEVTGVEDKVQCASWSGDGKLLALSSDKGRKGYAFDPRASSQPTASFDLHAGMGREGRIVFLGDTGRVLSSGFTNKRCQEILLFDTRNFAKPIHTEELGPSTGVVIPLYDPDTRLIFLAGKGSNKLTIAELVDKDPQFSYVFQHPLTEQLLGGCLAPKSVIDVMSGEVQRFFQLSKSSIVPIPCVVPRRTYREFHSDLYSDTVGSVPGATVDEWLAGSNKLPPKYSLDPTHRHKFNTAVTNGVGADHSDAVDQTPPPVQSPPPMPKSEPPVFTAPSAGMNGHASKVSKAVEEEIASRPRADSESPTADQHSPLYHTPQRQPSASFAFETPSSKYSTPSAPFAPLQESAVIEKNSVKAKIGEFSSKSSSRQVSLYDAVTLAHLHTTIVDTQPQVLIPHYDYDSSVLTLTGKGDRMVHMYEVSPEAPFLMSLAPFMAPTGHQALSMQQKNECDVRAVEFQRGWRLTEKTVEFLYFKVPRIKKDLYQNDLFPDSLVTWSPAMTAEQWFSGSKQQPHFQSLKPSDMENLVAENGSTEVRAPQPTARKQPMEKVRERNEEDERKEVTASWSKQIGIDGSLEQDRMEGVAEEEWMDDA</sequence>
<keyword evidence="4" id="KW-0963">Cytoplasm</keyword>
<dbReference type="Gene3D" id="2.130.10.10">
    <property type="entry name" value="YVTN repeat-like/Quinoprotein amine dehydrogenase"/>
    <property type="match status" value="2"/>
</dbReference>
<evidence type="ECO:0000256" key="7">
    <source>
        <dbReference type="ARBA" id="ARBA00023203"/>
    </source>
</evidence>
<keyword evidence="7" id="KW-0009">Actin-binding</keyword>
<evidence type="ECO:0000256" key="4">
    <source>
        <dbReference type="ARBA" id="ARBA00022490"/>
    </source>
</evidence>
<dbReference type="Pfam" id="PF16300">
    <property type="entry name" value="WD40_4"/>
    <property type="match status" value="2"/>
</dbReference>
<dbReference type="InterPro" id="IPR036322">
    <property type="entry name" value="WD40_repeat_dom_sf"/>
</dbReference>
<protein>
    <recommendedName>
        <fullName evidence="3">Coronin-7</fullName>
    </recommendedName>
</protein>
<dbReference type="Pfam" id="PF08953">
    <property type="entry name" value="DUF1899"/>
    <property type="match status" value="1"/>
</dbReference>
<evidence type="ECO:0000256" key="9">
    <source>
        <dbReference type="PROSITE-ProRule" id="PRU00221"/>
    </source>
</evidence>
<accession>A0A914W0U4</accession>
<feature type="domain" description="DUF1899" evidence="11">
    <location>
        <begin position="4"/>
        <end position="66"/>
    </location>
</feature>
<feature type="compositionally biased region" description="Basic and acidic residues" evidence="10">
    <location>
        <begin position="712"/>
        <end position="729"/>
    </location>
</feature>
<keyword evidence="12" id="KW-1185">Reference proteome</keyword>
<evidence type="ECO:0000256" key="10">
    <source>
        <dbReference type="SAM" id="MobiDB-lite"/>
    </source>
</evidence>
<dbReference type="InterPro" id="IPR001680">
    <property type="entry name" value="WD40_rpt"/>
</dbReference>
<dbReference type="InterPro" id="IPR015048">
    <property type="entry name" value="DUF1899"/>
</dbReference>
<proteinExistence type="inferred from homology"/>